<organism evidence="7 8">
    <name type="scientific">Naegleria lovaniensis</name>
    <name type="common">Amoeba</name>
    <dbReference type="NCBI Taxonomy" id="51637"/>
    <lineage>
        <taxon>Eukaryota</taxon>
        <taxon>Discoba</taxon>
        <taxon>Heterolobosea</taxon>
        <taxon>Tetramitia</taxon>
        <taxon>Eutetramitia</taxon>
        <taxon>Vahlkampfiidae</taxon>
        <taxon>Naegleria</taxon>
    </lineage>
</organism>
<evidence type="ECO:0000313" key="7">
    <source>
        <dbReference type="EMBL" id="KAG2383002.1"/>
    </source>
</evidence>
<dbReference type="EMBL" id="PYSW02000022">
    <property type="protein sequence ID" value="KAG2383002.1"/>
    <property type="molecule type" value="Genomic_DNA"/>
</dbReference>
<evidence type="ECO:0000256" key="5">
    <source>
        <dbReference type="SAM" id="MobiDB-lite"/>
    </source>
</evidence>
<evidence type="ECO:0000313" key="8">
    <source>
        <dbReference type="Proteomes" id="UP000816034"/>
    </source>
</evidence>
<dbReference type="RefSeq" id="XP_044548681.1">
    <property type="nucleotide sequence ID" value="XM_044694666.1"/>
</dbReference>
<dbReference type="PANTHER" id="PTHR44040:SF1">
    <property type="entry name" value="RETINOBLASTOMA-BINDING PROTEIN 5"/>
    <property type="match status" value="1"/>
</dbReference>
<keyword evidence="8" id="KW-1185">Reference proteome</keyword>
<keyword evidence="2" id="KW-0853">WD repeat</keyword>
<dbReference type="SUPFAM" id="SSF50978">
    <property type="entry name" value="WD40 repeat-like"/>
    <property type="match status" value="1"/>
</dbReference>
<gene>
    <name evidence="7" type="ORF">C9374_004969</name>
</gene>
<keyword evidence="3" id="KW-0677">Repeat</keyword>
<dbReference type="PANTHER" id="PTHR44040">
    <property type="entry name" value="RETINOBLASTOMA-BINDING PROTEIN 5"/>
    <property type="match status" value="1"/>
</dbReference>
<comment type="subcellular location">
    <subcellularLocation>
        <location evidence="1">Nucleus</location>
    </subcellularLocation>
</comment>
<feature type="compositionally biased region" description="Basic and acidic residues" evidence="5">
    <location>
        <begin position="454"/>
        <end position="465"/>
    </location>
</feature>
<name>A0AA88GRH7_NAELO</name>
<feature type="compositionally biased region" description="Acidic residues" evidence="5">
    <location>
        <begin position="485"/>
        <end position="497"/>
    </location>
</feature>
<protein>
    <recommendedName>
        <fullName evidence="6">Anaphase-promoting complex subunit 4-like WD40 domain-containing protein</fullName>
    </recommendedName>
</protein>
<evidence type="ECO:0000259" key="6">
    <source>
        <dbReference type="Pfam" id="PF12894"/>
    </source>
</evidence>
<dbReference type="GeneID" id="68097424"/>
<accession>A0AA88GRH7</accession>
<evidence type="ECO:0000256" key="2">
    <source>
        <dbReference type="ARBA" id="ARBA00022574"/>
    </source>
</evidence>
<evidence type="ECO:0000256" key="3">
    <source>
        <dbReference type="ARBA" id="ARBA00022737"/>
    </source>
</evidence>
<dbReference type="Proteomes" id="UP000816034">
    <property type="component" value="Unassembled WGS sequence"/>
</dbReference>
<feature type="domain" description="Anaphase-promoting complex subunit 4-like WD40" evidence="6">
    <location>
        <begin position="35"/>
        <end position="82"/>
    </location>
</feature>
<dbReference type="GO" id="GO:0048188">
    <property type="term" value="C:Set1C/COMPASS complex"/>
    <property type="evidence" value="ECO:0007669"/>
    <property type="project" value="InterPro"/>
</dbReference>
<feature type="compositionally biased region" description="Basic residues" evidence="5">
    <location>
        <begin position="466"/>
        <end position="481"/>
    </location>
</feature>
<dbReference type="InterPro" id="IPR037850">
    <property type="entry name" value="RBBP5/Swd1"/>
</dbReference>
<keyword evidence="4" id="KW-0539">Nucleus</keyword>
<dbReference type="InterPro" id="IPR024977">
    <property type="entry name" value="Apc4-like_WD40_dom"/>
</dbReference>
<dbReference type="InterPro" id="IPR036322">
    <property type="entry name" value="WD40_repeat_dom_sf"/>
</dbReference>
<evidence type="ECO:0000256" key="4">
    <source>
        <dbReference type="ARBA" id="ARBA00023242"/>
    </source>
</evidence>
<dbReference type="Gene3D" id="2.130.10.10">
    <property type="entry name" value="YVTN repeat-like/Quinoprotein amine dehydrogenase"/>
    <property type="match status" value="1"/>
</dbReference>
<sequence>MNILMMSASSREKLKGAYPEELEEGFHLNRETTGTVIKFNHLGNIFAVGCFDGTLSIYDSDTLSQISQFRVAKTMVSNIEWYIDYTFIMCSERDAITIWNVIEKECIKRFPFPGHVITRAYICPADQNLILICTDVSPPLLLNTETEERRYLPIKLYEYKNKSRQKDLVGGPFSPDGKYIFIGNTMGQIVAINTHSLKVVPHNGGEPFHISGEANVDLSQRIIQNRGYFITQIAFSKKGKYIAVNTQTTIYVFLVTINVKKNSEYVEYAKIFELPSIHNEPFYLLSFIGTSTGGASEDSDYLIATKEHNIHIYDYISGDLMKILDCPLNERVISLECHPQTFKYIRPLIVTGTTGGNILFWTKTIVENWSAFSPEFDELECNELYIERENEYDEDCDANVDNKPLKLLISDVNDPNIIIDIFERPSDMPINEYEQEAIYIPTAPLRDGEEDDNYFDHPQEHEEKPQRKKPKRRHPPKKKRASYSSDDDDDDDEDYFD</sequence>
<reference evidence="7 8" key="1">
    <citation type="journal article" date="2018" name="BMC Genomics">
        <title>The genome of Naegleria lovaniensis, the basis for a comparative approach to unravel pathogenicity factors of the human pathogenic amoeba N. fowleri.</title>
        <authorList>
            <person name="Liechti N."/>
            <person name="Schurch N."/>
            <person name="Bruggmann R."/>
            <person name="Wittwer M."/>
        </authorList>
    </citation>
    <scope>NUCLEOTIDE SEQUENCE [LARGE SCALE GENOMIC DNA]</scope>
    <source>
        <strain evidence="7 8">ATCC 30569</strain>
    </source>
</reference>
<evidence type="ECO:0000256" key="1">
    <source>
        <dbReference type="ARBA" id="ARBA00004123"/>
    </source>
</evidence>
<dbReference type="AlphaFoldDB" id="A0AA88GRH7"/>
<feature type="region of interest" description="Disordered" evidence="5">
    <location>
        <begin position="445"/>
        <end position="497"/>
    </location>
</feature>
<comment type="caution">
    <text evidence="7">The sequence shown here is derived from an EMBL/GenBank/DDBJ whole genome shotgun (WGS) entry which is preliminary data.</text>
</comment>
<proteinExistence type="predicted"/>
<dbReference type="InterPro" id="IPR015943">
    <property type="entry name" value="WD40/YVTN_repeat-like_dom_sf"/>
</dbReference>
<dbReference type="Pfam" id="PF12894">
    <property type="entry name" value="ANAPC4_WD40"/>
    <property type="match status" value="1"/>
</dbReference>